<accession>A0A1F5X3V2</accession>
<dbReference type="AlphaFoldDB" id="A0A1F5X3V2"/>
<reference evidence="1 2" key="1">
    <citation type="journal article" date="2016" name="Nat. Commun.">
        <title>Thousands of microbial genomes shed light on interconnected biogeochemical processes in an aquifer system.</title>
        <authorList>
            <person name="Anantharaman K."/>
            <person name="Brown C.T."/>
            <person name="Hug L.A."/>
            <person name="Sharon I."/>
            <person name="Castelle C.J."/>
            <person name="Probst A.J."/>
            <person name="Thomas B.C."/>
            <person name="Singh A."/>
            <person name="Wilkins M.J."/>
            <person name="Karaoz U."/>
            <person name="Brodie E.L."/>
            <person name="Williams K.H."/>
            <person name="Hubbard S.S."/>
            <person name="Banfield J.F."/>
        </authorList>
    </citation>
    <scope>NUCLEOTIDE SEQUENCE [LARGE SCALE GENOMIC DNA]</scope>
</reference>
<dbReference type="Proteomes" id="UP000178684">
    <property type="component" value="Unassembled WGS sequence"/>
</dbReference>
<sequence length="61" mass="6769">MEVSTILSLKDGSAPWARAKFTIEKAPIKNNKINRGLGLIFRDKVLTKFADLGAFFVVLAF</sequence>
<protein>
    <submittedName>
        <fullName evidence="1">Uncharacterized protein</fullName>
    </submittedName>
</protein>
<organism evidence="1 2">
    <name type="scientific">Candidatus Giovannonibacteria bacterium RIFCSPLOWO2_01_FULL_46_13</name>
    <dbReference type="NCBI Taxonomy" id="1798352"/>
    <lineage>
        <taxon>Bacteria</taxon>
        <taxon>Candidatus Giovannoniibacteriota</taxon>
    </lineage>
</organism>
<evidence type="ECO:0000313" key="1">
    <source>
        <dbReference type="EMBL" id="OGF82261.1"/>
    </source>
</evidence>
<gene>
    <name evidence="1" type="ORF">A3B18_02870</name>
</gene>
<name>A0A1F5X3V2_9BACT</name>
<proteinExistence type="predicted"/>
<evidence type="ECO:0000313" key="2">
    <source>
        <dbReference type="Proteomes" id="UP000178684"/>
    </source>
</evidence>
<dbReference type="EMBL" id="MFIE01000023">
    <property type="protein sequence ID" value="OGF82261.1"/>
    <property type="molecule type" value="Genomic_DNA"/>
</dbReference>
<comment type="caution">
    <text evidence="1">The sequence shown here is derived from an EMBL/GenBank/DDBJ whole genome shotgun (WGS) entry which is preliminary data.</text>
</comment>